<dbReference type="Proteomes" id="UP000607796">
    <property type="component" value="Unassembled WGS sequence"/>
</dbReference>
<dbReference type="Pfam" id="PF14269">
    <property type="entry name" value="Arylsulfotran_2"/>
    <property type="match status" value="1"/>
</dbReference>
<organism evidence="2 3">
    <name type="scientific">Salipiger mangrovisoli</name>
    <dbReference type="NCBI Taxonomy" id="2865933"/>
    <lineage>
        <taxon>Bacteria</taxon>
        <taxon>Pseudomonadati</taxon>
        <taxon>Pseudomonadota</taxon>
        <taxon>Alphaproteobacteria</taxon>
        <taxon>Rhodobacterales</taxon>
        <taxon>Roseobacteraceae</taxon>
        <taxon>Salipiger</taxon>
    </lineage>
</organism>
<evidence type="ECO:0000313" key="3">
    <source>
        <dbReference type="Proteomes" id="UP000607796"/>
    </source>
</evidence>
<accession>A0ABR9XBF1</accession>
<protein>
    <recommendedName>
        <fullName evidence="4">Arylsulfotransferase (ASST)</fullName>
    </recommendedName>
</protein>
<reference evidence="2 3" key="1">
    <citation type="journal article" date="2021" name="Int. J. Syst. Evol. Microbiol.">
        <title>Salipiger mangrovisoli sp. nov., isolated from mangrove soil and the proposal for the reclassification of Paraphaeobacter pallidus as Salipiger pallidus comb. nov.</title>
        <authorList>
            <person name="Du J."/>
            <person name="Liu Y."/>
            <person name="Pei T."/>
            <person name="Deng M.R."/>
            <person name="Zhu H."/>
        </authorList>
    </citation>
    <scope>NUCLEOTIDE SEQUENCE [LARGE SCALE GENOMIC DNA]</scope>
    <source>
        <strain evidence="2 3">6D45A</strain>
    </source>
</reference>
<dbReference type="InterPro" id="IPR039535">
    <property type="entry name" value="ASST-like"/>
</dbReference>
<keyword evidence="1" id="KW-0472">Membrane</keyword>
<dbReference type="RefSeq" id="WP_194138193.1">
    <property type="nucleotide sequence ID" value="NZ_JADFFK010000069.1"/>
</dbReference>
<dbReference type="SUPFAM" id="SSF63829">
    <property type="entry name" value="Calcium-dependent phosphotriesterase"/>
    <property type="match status" value="1"/>
</dbReference>
<dbReference type="EMBL" id="JADFFK010000069">
    <property type="protein sequence ID" value="MBE9640956.1"/>
    <property type="molecule type" value="Genomic_DNA"/>
</dbReference>
<comment type="caution">
    <text evidence="2">The sequence shown here is derived from an EMBL/GenBank/DDBJ whole genome shotgun (WGS) entry which is preliminary data.</text>
</comment>
<evidence type="ECO:0008006" key="4">
    <source>
        <dbReference type="Google" id="ProtNLM"/>
    </source>
</evidence>
<evidence type="ECO:0000313" key="2">
    <source>
        <dbReference type="EMBL" id="MBE9640956.1"/>
    </source>
</evidence>
<evidence type="ECO:0000256" key="1">
    <source>
        <dbReference type="SAM" id="Phobius"/>
    </source>
</evidence>
<keyword evidence="1" id="KW-1133">Transmembrane helix</keyword>
<keyword evidence="1" id="KW-0812">Transmembrane</keyword>
<feature type="transmembrane region" description="Helical" evidence="1">
    <location>
        <begin position="21"/>
        <end position="48"/>
    </location>
</feature>
<name>A0ABR9XBF1_9RHOB</name>
<sequence length="434" mass="48053">MPNFQHIILAILKAMSKEKSYISVISGLVLLAIFCFGVGLFVAHYSIFPYHQVVEMAKIAKSLVQHGEVIGEGRQVKAPAGAARALATVHDADAAIGEGHYALLGWDVGLGSYSVRLHDGAGELVHTWPIDEMSFSDVPQHRQNAPHAMEVLADGSILVSFDLVGLAARVNPCGDAIWVRNGFFHHSFSPAADGGIWTWYSEGTAYGQIQDILKFDPETGEDMVRISFTHDVVTRSRESAMAFSMFPDFPFVPNDQDPRDIFHPNDVEELLPELAPAFPEFDAGDLMISIRELDLVAIISPSGELKWTKYGPWLKQHDPDFESDGRISVYNNSRFRPRSAIITIDPVTMEVTDALPGLEAPFKSELRGKHQLLPNGNRLVTIPEQGQAIEVTPDGRVAVEFNNISSETSKFNEDLVNAQWLPEDFFDVLPQCDR</sequence>
<gene>
    <name evidence="2" type="ORF">IQ782_29390</name>
</gene>
<proteinExistence type="predicted"/>
<keyword evidence="3" id="KW-1185">Reference proteome</keyword>